<accession>A0A0L8G5T9</accession>
<sequence>MKDLPCMISRNLGLDLCWNERKENDVQNVPPHQMLQCLHDTKSLKLLNFLSFFFQIACFFQTFV</sequence>
<keyword evidence="1" id="KW-1133">Transmembrane helix</keyword>
<dbReference type="EMBL" id="KQ423675">
    <property type="protein sequence ID" value="KOF72402.1"/>
    <property type="molecule type" value="Genomic_DNA"/>
</dbReference>
<feature type="transmembrane region" description="Helical" evidence="1">
    <location>
        <begin position="46"/>
        <end position="63"/>
    </location>
</feature>
<protein>
    <submittedName>
        <fullName evidence="2">Uncharacterized protein</fullName>
    </submittedName>
</protein>
<evidence type="ECO:0000256" key="1">
    <source>
        <dbReference type="SAM" id="Phobius"/>
    </source>
</evidence>
<dbReference type="AlphaFoldDB" id="A0A0L8G5T9"/>
<organism evidence="2">
    <name type="scientific">Octopus bimaculoides</name>
    <name type="common">California two-spotted octopus</name>
    <dbReference type="NCBI Taxonomy" id="37653"/>
    <lineage>
        <taxon>Eukaryota</taxon>
        <taxon>Metazoa</taxon>
        <taxon>Spiralia</taxon>
        <taxon>Lophotrochozoa</taxon>
        <taxon>Mollusca</taxon>
        <taxon>Cephalopoda</taxon>
        <taxon>Coleoidea</taxon>
        <taxon>Octopodiformes</taxon>
        <taxon>Octopoda</taxon>
        <taxon>Incirrata</taxon>
        <taxon>Octopodidae</taxon>
        <taxon>Octopus</taxon>
    </lineage>
</organism>
<keyword evidence="1" id="KW-0472">Membrane</keyword>
<proteinExistence type="predicted"/>
<evidence type="ECO:0000313" key="2">
    <source>
        <dbReference type="EMBL" id="KOF72402.1"/>
    </source>
</evidence>
<gene>
    <name evidence="2" type="ORF">OCBIM_22039469mg</name>
</gene>
<reference evidence="2" key="1">
    <citation type="submission" date="2015-07" db="EMBL/GenBank/DDBJ databases">
        <title>MeaNS - Measles Nucleotide Surveillance Program.</title>
        <authorList>
            <person name="Tran T."/>
            <person name="Druce J."/>
        </authorList>
    </citation>
    <scope>NUCLEOTIDE SEQUENCE</scope>
    <source>
        <strain evidence="2">UCB-OBI-ISO-001</strain>
        <tissue evidence="2">Gonad</tissue>
    </source>
</reference>
<keyword evidence="1" id="KW-0812">Transmembrane</keyword>
<name>A0A0L8G5T9_OCTBM</name>
<dbReference type="EMBL" id="KQ423675">
    <property type="protein sequence ID" value="KOF72403.1"/>
    <property type="molecule type" value="Genomic_DNA"/>
</dbReference>